<dbReference type="InterPro" id="IPR025877">
    <property type="entry name" value="MobA-like_NTP_Trfase"/>
</dbReference>
<dbReference type="Proteomes" id="UP000823863">
    <property type="component" value="Unassembled WGS sequence"/>
</dbReference>
<evidence type="ECO:0000259" key="2">
    <source>
        <dbReference type="Pfam" id="PF12804"/>
    </source>
</evidence>
<dbReference type="SUPFAM" id="SSF46785">
    <property type="entry name" value="Winged helix' DNA-binding domain"/>
    <property type="match status" value="1"/>
</dbReference>
<dbReference type="CDD" id="cd04182">
    <property type="entry name" value="GT_2_like_f"/>
    <property type="match status" value="1"/>
</dbReference>
<evidence type="ECO:0000256" key="1">
    <source>
        <dbReference type="SAM" id="MobiDB-lite"/>
    </source>
</evidence>
<dbReference type="Pfam" id="PF12804">
    <property type="entry name" value="NTP_transf_3"/>
    <property type="match status" value="1"/>
</dbReference>
<dbReference type="PANTHER" id="PTHR43777:SF1">
    <property type="entry name" value="MOLYBDENUM COFACTOR CYTIDYLYLTRANSFERASE"/>
    <property type="match status" value="1"/>
</dbReference>
<dbReference type="SUPFAM" id="SSF53448">
    <property type="entry name" value="Nucleotide-diphospho-sugar transferases"/>
    <property type="match status" value="1"/>
</dbReference>
<dbReference type="Gene3D" id="1.10.10.10">
    <property type="entry name" value="Winged helix-like DNA-binding domain superfamily/Winged helix DNA-binding domain"/>
    <property type="match status" value="1"/>
</dbReference>
<sequence>MAAGAFRRPDAFNRRTKRGGTALNKRTGALIVAAGGRPEENKFRPLEQVGDSTVIRRIIITMKQAGIEPIVVVTGHQGDELEKHVAKLQVIFLRNKDYQKTQMFDSICMGLSYMQELCSRIFVLPAKFPMFLPLTVLHMMEEDAPVVCPVYRGKGGHPVLISSSLIPDIIAYKGDFGLQGALRELQARGVVKRISVEDTGILQSIDRFETELNAAAQKEEKIPIHPHLSLSLRRNDEFFGPSMAQFLVLINHTGSIQNACRQMHISYTKGWSMIREARQQLGFSILTTQSGGADGGFSQLTREARDFLERYLAMNHALKLQERKLFDTYFPEYRTALQTAVSPEPNHVSSTIKNETENSHETAF</sequence>
<feature type="region of interest" description="Disordered" evidence="1">
    <location>
        <begin position="342"/>
        <end position="364"/>
    </location>
</feature>
<dbReference type="PANTHER" id="PTHR43777">
    <property type="entry name" value="MOLYBDENUM COFACTOR CYTIDYLYLTRANSFERASE"/>
    <property type="match status" value="1"/>
</dbReference>
<reference evidence="3" key="2">
    <citation type="submission" date="2021-04" db="EMBL/GenBank/DDBJ databases">
        <authorList>
            <person name="Gilroy R."/>
        </authorList>
    </citation>
    <scope>NUCLEOTIDE SEQUENCE</scope>
    <source>
        <strain evidence="3">CHK198-12963</strain>
    </source>
</reference>
<organism evidence="3 4">
    <name type="scientific">Candidatus Enterocloster excrementigallinarum</name>
    <dbReference type="NCBI Taxonomy" id="2838558"/>
    <lineage>
        <taxon>Bacteria</taxon>
        <taxon>Bacillati</taxon>
        <taxon>Bacillota</taxon>
        <taxon>Clostridia</taxon>
        <taxon>Lachnospirales</taxon>
        <taxon>Lachnospiraceae</taxon>
        <taxon>Enterocloster</taxon>
    </lineage>
</organism>
<feature type="compositionally biased region" description="Basic and acidic residues" evidence="1">
    <location>
        <begin position="354"/>
        <end position="364"/>
    </location>
</feature>
<comment type="caution">
    <text evidence="3">The sequence shown here is derived from an EMBL/GenBank/DDBJ whole genome shotgun (WGS) entry which is preliminary data.</text>
</comment>
<name>A0A9D2TFG8_9FIRM</name>
<dbReference type="AlphaFoldDB" id="A0A9D2TFG8"/>
<dbReference type="Gene3D" id="3.90.550.10">
    <property type="entry name" value="Spore Coat Polysaccharide Biosynthesis Protein SpsA, Chain A"/>
    <property type="match status" value="1"/>
</dbReference>
<feature type="compositionally biased region" description="Polar residues" evidence="1">
    <location>
        <begin position="342"/>
        <end position="353"/>
    </location>
</feature>
<protein>
    <submittedName>
        <fullName evidence="3">NTP transferase domain-containing protein</fullName>
    </submittedName>
</protein>
<dbReference type="InterPro" id="IPR029044">
    <property type="entry name" value="Nucleotide-diphossugar_trans"/>
</dbReference>
<dbReference type="EMBL" id="DWWB01000041">
    <property type="protein sequence ID" value="HJC66582.1"/>
    <property type="molecule type" value="Genomic_DNA"/>
</dbReference>
<accession>A0A9D2TFG8</accession>
<proteinExistence type="predicted"/>
<reference evidence="3" key="1">
    <citation type="journal article" date="2021" name="PeerJ">
        <title>Extensive microbial diversity within the chicken gut microbiome revealed by metagenomics and culture.</title>
        <authorList>
            <person name="Gilroy R."/>
            <person name="Ravi A."/>
            <person name="Getino M."/>
            <person name="Pursley I."/>
            <person name="Horton D.L."/>
            <person name="Alikhan N.F."/>
            <person name="Baker D."/>
            <person name="Gharbi K."/>
            <person name="Hall N."/>
            <person name="Watson M."/>
            <person name="Adriaenssens E.M."/>
            <person name="Foster-Nyarko E."/>
            <person name="Jarju S."/>
            <person name="Secka A."/>
            <person name="Antonio M."/>
            <person name="Oren A."/>
            <person name="Chaudhuri R.R."/>
            <person name="La Ragione R."/>
            <person name="Hildebrand F."/>
            <person name="Pallen M.J."/>
        </authorList>
    </citation>
    <scope>NUCLEOTIDE SEQUENCE</scope>
    <source>
        <strain evidence="3">CHK198-12963</strain>
    </source>
</reference>
<evidence type="ECO:0000313" key="3">
    <source>
        <dbReference type="EMBL" id="HJC66582.1"/>
    </source>
</evidence>
<keyword evidence="3" id="KW-0808">Transferase</keyword>
<dbReference type="InterPro" id="IPR036390">
    <property type="entry name" value="WH_DNA-bd_sf"/>
</dbReference>
<evidence type="ECO:0000313" key="4">
    <source>
        <dbReference type="Proteomes" id="UP000823863"/>
    </source>
</evidence>
<gene>
    <name evidence="3" type="ORF">H9931_07680</name>
</gene>
<dbReference type="GO" id="GO:0016779">
    <property type="term" value="F:nucleotidyltransferase activity"/>
    <property type="evidence" value="ECO:0007669"/>
    <property type="project" value="UniProtKB-ARBA"/>
</dbReference>
<feature type="domain" description="MobA-like NTP transferase" evidence="2">
    <location>
        <begin position="31"/>
        <end position="185"/>
    </location>
</feature>
<dbReference type="InterPro" id="IPR036388">
    <property type="entry name" value="WH-like_DNA-bd_sf"/>
</dbReference>